<evidence type="ECO:0000313" key="2">
    <source>
        <dbReference type="Proteomes" id="UP000265520"/>
    </source>
</evidence>
<evidence type="ECO:0000313" key="1">
    <source>
        <dbReference type="EMBL" id="MCI08111.1"/>
    </source>
</evidence>
<proteinExistence type="predicted"/>
<feature type="non-terminal residue" evidence="1">
    <location>
        <position position="120"/>
    </location>
</feature>
<dbReference type="Proteomes" id="UP000265520">
    <property type="component" value="Unassembled WGS sequence"/>
</dbReference>
<dbReference type="EMBL" id="LXQA010067796">
    <property type="protein sequence ID" value="MCI08111.1"/>
    <property type="molecule type" value="Genomic_DNA"/>
</dbReference>
<comment type="caution">
    <text evidence="1">The sequence shown here is derived from an EMBL/GenBank/DDBJ whole genome shotgun (WGS) entry which is preliminary data.</text>
</comment>
<keyword evidence="2" id="KW-1185">Reference proteome</keyword>
<protein>
    <submittedName>
        <fullName evidence="1">RNA-directed DNA polymerase (Reverse transcriptase)</fullName>
    </submittedName>
</protein>
<keyword evidence="1" id="KW-0808">Transferase</keyword>
<reference evidence="1 2" key="1">
    <citation type="journal article" date="2018" name="Front. Plant Sci.">
        <title>Red Clover (Trifolium pratense) and Zigzag Clover (T. medium) - A Picture of Genomic Similarities and Differences.</title>
        <authorList>
            <person name="Dluhosova J."/>
            <person name="Istvanek J."/>
            <person name="Nedelnik J."/>
            <person name="Repkova J."/>
        </authorList>
    </citation>
    <scope>NUCLEOTIDE SEQUENCE [LARGE SCALE GENOMIC DNA]</scope>
    <source>
        <strain evidence="2">cv. 10/8</strain>
        <tissue evidence="1">Leaf</tissue>
    </source>
</reference>
<organism evidence="1 2">
    <name type="scientific">Trifolium medium</name>
    <dbReference type="NCBI Taxonomy" id="97028"/>
    <lineage>
        <taxon>Eukaryota</taxon>
        <taxon>Viridiplantae</taxon>
        <taxon>Streptophyta</taxon>
        <taxon>Embryophyta</taxon>
        <taxon>Tracheophyta</taxon>
        <taxon>Spermatophyta</taxon>
        <taxon>Magnoliopsida</taxon>
        <taxon>eudicotyledons</taxon>
        <taxon>Gunneridae</taxon>
        <taxon>Pentapetalae</taxon>
        <taxon>rosids</taxon>
        <taxon>fabids</taxon>
        <taxon>Fabales</taxon>
        <taxon>Fabaceae</taxon>
        <taxon>Papilionoideae</taxon>
        <taxon>50 kb inversion clade</taxon>
        <taxon>NPAAA clade</taxon>
        <taxon>Hologalegina</taxon>
        <taxon>IRL clade</taxon>
        <taxon>Trifolieae</taxon>
        <taxon>Trifolium</taxon>
    </lineage>
</organism>
<name>A0A392P7M0_9FABA</name>
<dbReference type="AlphaFoldDB" id="A0A392P7M0"/>
<keyword evidence="1" id="KW-0548">Nucleotidyltransferase</keyword>
<accession>A0A392P7M0</accession>
<keyword evidence="1" id="KW-0695">RNA-directed DNA polymerase</keyword>
<dbReference type="GO" id="GO:0003964">
    <property type="term" value="F:RNA-directed DNA polymerase activity"/>
    <property type="evidence" value="ECO:0007669"/>
    <property type="project" value="UniProtKB-KW"/>
</dbReference>
<sequence length="120" mass="14255">MWSLHEDCKNIITSSWTEVAIGCPMYVLNVKLKRLKDKLKTWNKEVFGNVHSYVKDAEKSLQHIQSQIHLDGHSDALMIMEKEAQCNLDKALERQEEFWREKARINWHLEGDRNTAYFHK</sequence>